<dbReference type="GO" id="GO:0031415">
    <property type="term" value="C:NatA complex"/>
    <property type="evidence" value="ECO:0007669"/>
    <property type="project" value="InterPro"/>
</dbReference>
<evidence type="ECO:0000313" key="6">
    <source>
        <dbReference type="Proteomes" id="UP000013776"/>
    </source>
</evidence>
<dbReference type="InterPro" id="IPR016181">
    <property type="entry name" value="Acyl_CoA_acyltransferase"/>
</dbReference>
<keyword evidence="1" id="KW-0808">Transferase</keyword>
<sequence>MDIRPATVADLPGMQHANLSNLPENYQMKYYMYHALTWPNLSYVATDHRGRVVGYVLAKMEDEPSAEPHGHITSLSVMRTYRRLGLADKLMRQSQKAMVENYDAKYCSLHVRKSNRAALHLYRDTLKFTVIDVEKKYYQDGEDAYSMRKDLAVLKKAPYTLDMDKIIEQTRGIKLEASA</sequence>
<dbReference type="GO" id="GO:1990189">
    <property type="term" value="F:protein N-terminal-serine acetyltransferase activity"/>
    <property type="evidence" value="ECO:0007669"/>
    <property type="project" value="TreeGrafter"/>
</dbReference>
<evidence type="ECO:0000256" key="2">
    <source>
        <dbReference type="ARBA" id="ARBA00023315"/>
    </source>
</evidence>
<dbReference type="eggNOG" id="KOG3235">
    <property type="taxonomic scope" value="Eukaryota"/>
</dbReference>
<keyword evidence="6" id="KW-1185">Reference proteome</keyword>
<dbReference type="PANTHER" id="PTHR23091:SF4">
    <property type="entry name" value="N-TERMINAL AMINO-ACID N(ALPHA)-ACETYLTRANSFERASE NATA"/>
    <property type="match status" value="1"/>
</dbReference>
<feature type="domain" description="N-acetyltransferase" evidence="4">
    <location>
        <begin position="1"/>
        <end position="152"/>
    </location>
</feature>
<dbReference type="GO" id="GO:1990190">
    <property type="term" value="F:protein-N-terminal-glutamate acetyltransferase activity"/>
    <property type="evidence" value="ECO:0007669"/>
    <property type="project" value="TreeGrafter"/>
</dbReference>
<comment type="similarity">
    <text evidence="3">Belongs to the acetyltransferase family. ARD1 subfamily.</text>
</comment>
<dbReference type="EMBL" id="CAHR02000316">
    <property type="protein sequence ID" value="CCG84819.1"/>
    <property type="molecule type" value="Genomic_DNA"/>
</dbReference>
<evidence type="ECO:0000256" key="1">
    <source>
        <dbReference type="ARBA" id="ARBA00022679"/>
    </source>
</evidence>
<name>R4XNJ9_TAPDE</name>
<dbReference type="SUPFAM" id="SSF55729">
    <property type="entry name" value="Acyl-CoA N-acyltransferases (Nat)"/>
    <property type="match status" value="1"/>
</dbReference>
<protein>
    <recommendedName>
        <fullName evidence="4">N-acetyltransferase domain-containing protein</fullName>
    </recommendedName>
</protein>
<comment type="caution">
    <text evidence="5">The sequence shown here is derived from an EMBL/GenBank/DDBJ whole genome shotgun (WGS) entry which is preliminary data.</text>
</comment>
<reference evidence="5 6" key="1">
    <citation type="journal article" date="2013" name="MBio">
        <title>Genome sequencing of the plant pathogen Taphrina deformans, the causal agent of peach leaf curl.</title>
        <authorList>
            <person name="Cisse O.H."/>
            <person name="Almeida J.M.G.C.F."/>
            <person name="Fonseca A."/>
            <person name="Kumar A.A."/>
            <person name="Salojaervi J."/>
            <person name="Overmyer K."/>
            <person name="Hauser P.M."/>
            <person name="Pagni M."/>
        </authorList>
    </citation>
    <scope>NUCLEOTIDE SEQUENCE [LARGE SCALE GENOMIC DNA]</scope>
    <source>
        <strain evidence="6">PYCC 5710 / ATCC 11124 / CBS 356.35 / IMI 108563 / JCM 9778 / NBRC 8474</strain>
    </source>
</reference>
<evidence type="ECO:0000256" key="3">
    <source>
        <dbReference type="ARBA" id="ARBA00025786"/>
    </source>
</evidence>
<dbReference type="Gene3D" id="3.40.630.30">
    <property type="match status" value="1"/>
</dbReference>
<dbReference type="Pfam" id="PF00583">
    <property type="entry name" value="Acetyltransf_1"/>
    <property type="match status" value="1"/>
</dbReference>
<organism evidence="5 6">
    <name type="scientific">Taphrina deformans (strain PYCC 5710 / ATCC 11124 / CBS 356.35 / IMI 108563 / JCM 9778 / NBRC 8474)</name>
    <name type="common">Peach leaf curl fungus</name>
    <name type="synonym">Lalaria deformans</name>
    <dbReference type="NCBI Taxonomy" id="1097556"/>
    <lineage>
        <taxon>Eukaryota</taxon>
        <taxon>Fungi</taxon>
        <taxon>Dikarya</taxon>
        <taxon>Ascomycota</taxon>
        <taxon>Taphrinomycotina</taxon>
        <taxon>Taphrinomycetes</taxon>
        <taxon>Taphrinales</taxon>
        <taxon>Taphrinaceae</taxon>
        <taxon>Taphrina</taxon>
    </lineage>
</organism>
<gene>
    <name evidence="5" type="ORF">TAPDE_005368</name>
</gene>
<dbReference type="InterPro" id="IPR000182">
    <property type="entry name" value="GNAT_dom"/>
</dbReference>
<evidence type="ECO:0000259" key="4">
    <source>
        <dbReference type="PROSITE" id="PS51186"/>
    </source>
</evidence>
<dbReference type="Proteomes" id="UP000013776">
    <property type="component" value="Unassembled WGS sequence"/>
</dbReference>
<dbReference type="FunFam" id="3.40.630.30:FF:000037">
    <property type="entry name" value="N-alpha-acetyltransferase daf-31-like"/>
    <property type="match status" value="1"/>
</dbReference>
<proteinExistence type="inferred from homology"/>
<evidence type="ECO:0000313" key="5">
    <source>
        <dbReference type="EMBL" id="CCG84819.1"/>
    </source>
</evidence>
<dbReference type="OrthoDB" id="25586at2759"/>
<dbReference type="PROSITE" id="PS51186">
    <property type="entry name" value="GNAT"/>
    <property type="match status" value="1"/>
</dbReference>
<dbReference type="AlphaFoldDB" id="R4XNJ9"/>
<dbReference type="STRING" id="1097556.R4XNJ9"/>
<dbReference type="PANTHER" id="PTHR23091">
    <property type="entry name" value="N-TERMINAL ACETYLTRANSFERASE"/>
    <property type="match status" value="1"/>
</dbReference>
<dbReference type="InterPro" id="IPR045047">
    <property type="entry name" value="Ard1-like"/>
</dbReference>
<keyword evidence="2" id="KW-0012">Acyltransferase</keyword>
<accession>R4XNJ9</accession>
<dbReference type="CDD" id="cd04301">
    <property type="entry name" value="NAT_SF"/>
    <property type="match status" value="1"/>
</dbReference>